<sequence length="153" mass="16975">FFASIDWRRLYCRQVSPPFKPFLDPSDETEFFDIEFTTKTPSDSPALPPSAAAHELFRGFSFVAPHMYEQQISDAEILTQPWLALRRHSSDDSLTNENNIAAVMGALMSTYKALESANSPSPLCPVNASALAQRRKKERGSSQSESSMSAIIA</sequence>
<reference evidence="2" key="1">
    <citation type="submission" date="2022-11" db="UniProtKB">
        <authorList>
            <consortium name="WormBaseParasite"/>
        </authorList>
    </citation>
    <scope>IDENTIFICATION</scope>
</reference>
<evidence type="ECO:0000313" key="2">
    <source>
        <dbReference type="WBParaSite" id="ES5_v2.g28669.t1"/>
    </source>
</evidence>
<evidence type="ECO:0000313" key="1">
    <source>
        <dbReference type="Proteomes" id="UP000887579"/>
    </source>
</evidence>
<dbReference type="WBParaSite" id="ES5_v2.g28669.t1">
    <property type="protein sequence ID" value="ES5_v2.g28669.t1"/>
    <property type="gene ID" value="ES5_v2.g28669"/>
</dbReference>
<dbReference type="Proteomes" id="UP000887579">
    <property type="component" value="Unplaced"/>
</dbReference>
<organism evidence="1 2">
    <name type="scientific">Panagrolaimus sp. ES5</name>
    <dbReference type="NCBI Taxonomy" id="591445"/>
    <lineage>
        <taxon>Eukaryota</taxon>
        <taxon>Metazoa</taxon>
        <taxon>Ecdysozoa</taxon>
        <taxon>Nematoda</taxon>
        <taxon>Chromadorea</taxon>
        <taxon>Rhabditida</taxon>
        <taxon>Tylenchina</taxon>
        <taxon>Panagrolaimomorpha</taxon>
        <taxon>Panagrolaimoidea</taxon>
        <taxon>Panagrolaimidae</taxon>
        <taxon>Panagrolaimus</taxon>
    </lineage>
</organism>
<name>A0AC34GG58_9BILA</name>
<accession>A0AC34GG58</accession>
<protein>
    <submittedName>
        <fullName evidence="2">AGC-kinase C-terminal domain-containing protein</fullName>
    </submittedName>
</protein>
<proteinExistence type="predicted"/>